<comment type="caution">
    <text evidence="1">The sequence shown here is derived from an EMBL/GenBank/DDBJ whole genome shotgun (WGS) entry which is preliminary data.</text>
</comment>
<dbReference type="EMBL" id="BPLR01017876">
    <property type="protein sequence ID" value="GIY95144.1"/>
    <property type="molecule type" value="Genomic_DNA"/>
</dbReference>
<evidence type="ECO:0000313" key="1">
    <source>
        <dbReference type="EMBL" id="GIY95144.1"/>
    </source>
</evidence>
<sequence>MPRRQPQRFLCNSGSVITSSIVKVTKLYYVIYEDPCIHQTLSKKKNNLKQRKTTYKQPFTMQKDFHWFQTLPTTTNIRIPEEIDPLLRGCRLLVIFKMR</sequence>
<dbReference type="AlphaFoldDB" id="A0AAV4XM60"/>
<proteinExistence type="predicted"/>
<name>A0AAV4XM60_CAEEX</name>
<protein>
    <recommendedName>
        <fullName evidence="3">Ribosomal protein S10</fullName>
    </recommendedName>
</protein>
<reference evidence="1 2" key="1">
    <citation type="submission" date="2021-06" db="EMBL/GenBank/DDBJ databases">
        <title>Caerostris extrusa draft genome.</title>
        <authorList>
            <person name="Kono N."/>
            <person name="Arakawa K."/>
        </authorList>
    </citation>
    <scope>NUCLEOTIDE SEQUENCE [LARGE SCALE GENOMIC DNA]</scope>
</reference>
<keyword evidence="2" id="KW-1185">Reference proteome</keyword>
<dbReference type="Proteomes" id="UP001054945">
    <property type="component" value="Unassembled WGS sequence"/>
</dbReference>
<gene>
    <name evidence="1" type="ORF">CEXT_58731</name>
</gene>
<evidence type="ECO:0008006" key="3">
    <source>
        <dbReference type="Google" id="ProtNLM"/>
    </source>
</evidence>
<organism evidence="1 2">
    <name type="scientific">Caerostris extrusa</name>
    <name type="common">Bark spider</name>
    <name type="synonym">Caerostris bankana</name>
    <dbReference type="NCBI Taxonomy" id="172846"/>
    <lineage>
        <taxon>Eukaryota</taxon>
        <taxon>Metazoa</taxon>
        <taxon>Ecdysozoa</taxon>
        <taxon>Arthropoda</taxon>
        <taxon>Chelicerata</taxon>
        <taxon>Arachnida</taxon>
        <taxon>Araneae</taxon>
        <taxon>Araneomorphae</taxon>
        <taxon>Entelegynae</taxon>
        <taxon>Araneoidea</taxon>
        <taxon>Araneidae</taxon>
        <taxon>Caerostris</taxon>
    </lineage>
</organism>
<accession>A0AAV4XM60</accession>
<evidence type="ECO:0000313" key="2">
    <source>
        <dbReference type="Proteomes" id="UP001054945"/>
    </source>
</evidence>